<dbReference type="InterPro" id="IPR002734">
    <property type="entry name" value="RibDG_C"/>
</dbReference>
<dbReference type="Gene3D" id="3.40.430.10">
    <property type="entry name" value="Dihydrofolate Reductase, subunit A"/>
    <property type="match status" value="1"/>
</dbReference>
<organism evidence="2 3">
    <name type="scientific">Nonomuraea muscovyensis</name>
    <dbReference type="NCBI Taxonomy" id="1124761"/>
    <lineage>
        <taxon>Bacteria</taxon>
        <taxon>Bacillati</taxon>
        <taxon>Actinomycetota</taxon>
        <taxon>Actinomycetes</taxon>
        <taxon>Streptosporangiales</taxon>
        <taxon>Streptosporangiaceae</taxon>
        <taxon>Nonomuraea</taxon>
    </lineage>
</organism>
<dbReference type="SUPFAM" id="SSF53597">
    <property type="entry name" value="Dihydrofolate reductase-like"/>
    <property type="match status" value="1"/>
</dbReference>
<dbReference type="InterPro" id="IPR050765">
    <property type="entry name" value="Riboflavin_Biosynth_HTPR"/>
</dbReference>
<dbReference type="Pfam" id="PF01872">
    <property type="entry name" value="RibD_C"/>
    <property type="match status" value="1"/>
</dbReference>
<dbReference type="GO" id="GO:0009231">
    <property type="term" value="P:riboflavin biosynthetic process"/>
    <property type="evidence" value="ECO:0007669"/>
    <property type="project" value="InterPro"/>
</dbReference>
<feature type="domain" description="Bacterial bifunctional deaminase-reductase C-terminal" evidence="1">
    <location>
        <begin position="5"/>
        <end position="177"/>
    </location>
</feature>
<protein>
    <submittedName>
        <fullName evidence="2">Dihydrofolate reductase</fullName>
    </submittedName>
</protein>
<dbReference type="EMBL" id="JACHJB010000002">
    <property type="protein sequence ID" value="MBB6348094.1"/>
    <property type="molecule type" value="Genomic_DNA"/>
</dbReference>
<evidence type="ECO:0000313" key="2">
    <source>
        <dbReference type="EMBL" id="MBB6348094.1"/>
    </source>
</evidence>
<dbReference type="GO" id="GO:0008703">
    <property type="term" value="F:5-amino-6-(5-phosphoribosylamino)uracil reductase activity"/>
    <property type="evidence" value="ECO:0007669"/>
    <property type="project" value="InterPro"/>
</dbReference>
<dbReference type="PANTHER" id="PTHR38011:SF11">
    <property type="entry name" value="2,5-DIAMINO-6-RIBOSYLAMINO-4(3H)-PYRIMIDINONE 5'-PHOSPHATE REDUCTASE"/>
    <property type="match status" value="1"/>
</dbReference>
<evidence type="ECO:0000313" key="3">
    <source>
        <dbReference type="Proteomes" id="UP000583800"/>
    </source>
</evidence>
<dbReference type="InterPro" id="IPR024072">
    <property type="entry name" value="DHFR-like_dom_sf"/>
</dbReference>
<name>A0A7X0F016_9ACTN</name>
<dbReference type="PANTHER" id="PTHR38011">
    <property type="entry name" value="DIHYDROFOLATE REDUCTASE FAMILY PROTEIN (AFU_ORTHOLOGUE AFUA_8G06820)"/>
    <property type="match status" value="1"/>
</dbReference>
<dbReference type="AlphaFoldDB" id="A0A7X0F016"/>
<dbReference type="Proteomes" id="UP000583800">
    <property type="component" value="Unassembled WGS sequence"/>
</dbReference>
<sequence length="185" mass="20745">MGRILYSAMVSLDGYIEDPDGGIDFSAPDDEAHRLANEQAREAAAFLFGRRTYEAMERPWTAAAGRDDLPEVEKEFARVYQETPRYVFSDTLTRVPEGVRLVRSDEAVAEVTRLKQQTDGRFDLGGACLAASLLDLVDEFALFVMPATVGGGKPFFPVGRRLRLRRTEHRCFASGVVYLRYERAS</sequence>
<reference evidence="2 3" key="1">
    <citation type="submission" date="2020-08" db="EMBL/GenBank/DDBJ databases">
        <title>Sequencing the genomes of 1000 actinobacteria strains.</title>
        <authorList>
            <person name="Klenk H.-P."/>
        </authorList>
    </citation>
    <scope>NUCLEOTIDE SEQUENCE [LARGE SCALE GENOMIC DNA]</scope>
    <source>
        <strain evidence="2 3">DSM 45913</strain>
    </source>
</reference>
<dbReference type="RefSeq" id="WP_185085921.1">
    <property type="nucleotide sequence ID" value="NZ_JACHJB010000002.1"/>
</dbReference>
<accession>A0A7X0F016</accession>
<comment type="caution">
    <text evidence="2">The sequence shown here is derived from an EMBL/GenBank/DDBJ whole genome shotgun (WGS) entry which is preliminary data.</text>
</comment>
<gene>
    <name evidence="2" type="ORF">FHU36_004639</name>
</gene>
<evidence type="ECO:0000259" key="1">
    <source>
        <dbReference type="Pfam" id="PF01872"/>
    </source>
</evidence>
<proteinExistence type="predicted"/>
<keyword evidence="3" id="KW-1185">Reference proteome</keyword>